<dbReference type="PANTHER" id="PTHR43080">
    <property type="entry name" value="CBS DOMAIN-CONTAINING PROTEIN CBSX3, MITOCHONDRIAL"/>
    <property type="match status" value="1"/>
</dbReference>
<evidence type="ECO:0000256" key="2">
    <source>
        <dbReference type="PROSITE-ProRule" id="PRU00703"/>
    </source>
</evidence>
<evidence type="ECO:0000256" key="1">
    <source>
        <dbReference type="ARBA" id="ARBA00023122"/>
    </source>
</evidence>
<dbReference type="InterPro" id="IPR051257">
    <property type="entry name" value="Diverse_CBS-Domain"/>
</dbReference>
<dbReference type="PANTHER" id="PTHR43080:SF2">
    <property type="entry name" value="CBS DOMAIN-CONTAINING PROTEIN"/>
    <property type="match status" value="1"/>
</dbReference>
<name>A0A840XRA8_9PROT</name>
<accession>A0A840XRA8</accession>
<dbReference type="EMBL" id="JACIJE010000003">
    <property type="protein sequence ID" value="MBB5689430.1"/>
    <property type="molecule type" value="Genomic_DNA"/>
</dbReference>
<dbReference type="InterPro" id="IPR046342">
    <property type="entry name" value="CBS_dom_sf"/>
</dbReference>
<dbReference type="InterPro" id="IPR000644">
    <property type="entry name" value="CBS_dom"/>
</dbReference>
<dbReference type="InterPro" id="IPR044725">
    <property type="entry name" value="CBSX3_CBS_dom"/>
</dbReference>
<dbReference type="CDD" id="cd04623">
    <property type="entry name" value="CBS_pair_bac_euk"/>
    <property type="match status" value="1"/>
</dbReference>
<evidence type="ECO:0000313" key="4">
    <source>
        <dbReference type="EMBL" id="MBB5689430.1"/>
    </source>
</evidence>
<proteinExistence type="predicted"/>
<gene>
    <name evidence="4" type="ORF">FHS88_001555</name>
</gene>
<dbReference type="RefSeq" id="WP_184483216.1">
    <property type="nucleotide sequence ID" value="NZ_JAAEDJ010000087.1"/>
</dbReference>
<reference evidence="4 5" key="1">
    <citation type="submission" date="2020-08" db="EMBL/GenBank/DDBJ databases">
        <title>Genomic Encyclopedia of Type Strains, Phase IV (KMG-IV): sequencing the most valuable type-strain genomes for metagenomic binning, comparative biology and taxonomic classification.</title>
        <authorList>
            <person name="Goeker M."/>
        </authorList>
    </citation>
    <scope>NUCLEOTIDE SEQUENCE [LARGE SCALE GENOMIC DNA]</scope>
    <source>
        <strain evidence="4 5">DSM 25895</strain>
    </source>
</reference>
<evidence type="ECO:0000259" key="3">
    <source>
        <dbReference type="PROSITE" id="PS51371"/>
    </source>
</evidence>
<comment type="caution">
    <text evidence="4">The sequence shown here is derived from an EMBL/GenBank/DDBJ whole genome shotgun (WGS) entry which is preliminary data.</text>
</comment>
<dbReference type="Gene3D" id="3.10.580.10">
    <property type="entry name" value="CBS-domain"/>
    <property type="match status" value="1"/>
</dbReference>
<dbReference type="PROSITE" id="PS51371">
    <property type="entry name" value="CBS"/>
    <property type="match status" value="2"/>
</dbReference>
<dbReference type="AlphaFoldDB" id="A0A840XRA8"/>
<organism evidence="4 5">
    <name type="scientific">Neoroseomonas alkaliterrae</name>
    <dbReference type="NCBI Taxonomy" id="1452450"/>
    <lineage>
        <taxon>Bacteria</taxon>
        <taxon>Pseudomonadati</taxon>
        <taxon>Pseudomonadota</taxon>
        <taxon>Alphaproteobacteria</taxon>
        <taxon>Acetobacterales</taxon>
        <taxon>Acetobacteraceae</taxon>
        <taxon>Neoroseomonas</taxon>
    </lineage>
</organism>
<keyword evidence="1 2" id="KW-0129">CBS domain</keyword>
<feature type="domain" description="CBS" evidence="3">
    <location>
        <begin position="6"/>
        <end position="68"/>
    </location>
</feature>
<dbReference type="Proteomes" id="UP000562254">
    <property type="component" value="Unassembled WGS sequence"/>
</dbReference>
<dbReference type="SUPFAM" id="SSF54631">
    <property type="entry name" value="CBS-domain pair"/>
    <property type="match status" value="1"/>
</dbReference>
<dbReference type="Pfam" id="PF00571">
    <property type="entry name" value="CBS"/>
    <property type="match status" value="2"/>
</dbReference>
<protein>
    <submittedName>
        <fullName evidence="4">CBS domain-containing protein</fullName>
    </submittedName>
</protein>
<feature type="domain" description="CBS" evidence="3">
    <location>
        <begin position="76"/>
        <end position="132"/>
    </location>
</feature>
<sequence>MTIESILRGKGSDVFSVGPGMDAIAIAEALAQHRIGAVLVRDADGAVLGIVSERDIVRAIARSQTAALAQTARELMTAELVTVSPATTVAEAFALMTNHRCRHLPVMQDGRLLGMVSIGDLVKARIAEAEQEAESLRAFVTAA</sequence>
<dbReference type="SMART" id="SM00116">
    <property type="entry name" value="CBS"/>
    <property type="match status" value="2"/>
</dbReference>
<keyword evidence="5" id="KW-1185">Reference proteome</keyword>
<evidence type="ECO:0000313" key="5">
    <source>
        <dbReference type="Proteomes" id="UP000562254"/>
    </source>
</evidence>